<keyword evidence="2" id="KW-1185">Reference proteome</keyword>
<dbReference type="EMBL" id="AVOT02025176">
    <property type="protein sequence ID" value="MBW0516314.1"/>
    <property type="molecule type" value="Genomic_DNA"/>
</dbReference>
<organism evidence="1 2">
    <name type="scientific">Austropuccinia psidii MF-1</name>
    <dbReference type="NCBI Taxonomy" id="1389203"/>
    <lineage>
        <taxon>Eukaryota</taxon>
        <taxon>Fungi</taxon>
        <taxon>Dikarya</taxon>
        <taxon>Basidiomycota</taxon>
        <taxon>Pucciniomycotina</taxon>
        <taxon>Pucciniomycetes</taxon>
        <taxon>Pucciniales</taxon>
        <taxon>Sphaerophragmiaceae</taxon>
        <taxon>Austropuccinia</taxon>
    </lineage>
</organism>
<dbReference type="AlphaFoldDB" id="A0A9Q3E7P3"/>
<gene>
    <name evidence="1" type="ORF">O181_056029</name>
</gene>
<sequence>MTIMEILGGMRWDSNLEQLFREYGNLFLKMPKGHMSWEAFYEFESRHPNCRCAMAAKCAKEEEFMLFDVNMIPMCVEQVCASMFQNNCKIANIIMLVENGSLHQGSGYIPGSSVMATYNKTSGDIEYTTNDSIGTKLPNVSRNLFLEWLTMLGGPLR</sequence>
<protein>
    <submittedName>
        <fullName evidence="1">Uncharacterized protein</fullName>
    </submittedName>
</protein>
<comment type="caution">
    <text evidence="1">The sequence shown here is derived from an EMBL/GenBank/DDBJ whole genome shotgun (WGS) entry which is preliminary data.</text>
</comment>
<proteinExistence type="predicted"/>
<accession>A0A9Q3E7P3</accession>
<dbReference type="Proteomes" id="UP000765509">
    <property type="component" value="Unassembled WGS sequence"/>
</dbReference>
<reference evidence="1" key="1">
    <citation type="submission" date="2021-03" db="EMBL/GenBank/DDBJ databases">
        <title>Draft genome sequence of rust myrtle Austropuccinia psidii MF-1, a brazilian biotype.</title>
        <authorList>
            <person name="Quecine M.C."/>
            <person name="Pachon D.M.R."/>
            <person name="Bonatelli M.L."/>
            <person name="Correr F.H."/>
            <person name="Franceschini L.M."/>
            <person name="Leite T.F."/>
            <person name="Margarido G.R.A."/>
            <person name="Almeida C.A."/>
            <person name="Ferrarezi J.A."/>
            <person name="Labate C.A."/>
        </authorList>
    </citation>
    <scope>NUCLEOTIDE SEQUENCE</scope>
    <source>
        <strain evidence="1">MF-1</strain>
    </source>
</reference>
<name>A0A9Q3E7P3_9BASI</name>
<evidence type="ECO:0000313" key="2">
    <source>
        <dbReference type="Proteomes" id="UP000765509"/>
    </source>
</evidence>
<evidence type="ECO:0000313" key="1">
    <source>
        <dbReference type="EMBL" id="MBW0516314.1"/>
    </source>
</evidence>